<organism evidence="11 12">
    <name type="scientific">Handroanthus impetiginosus</name>
    <dbReference type="NCBI Taxonomy" id="429701"/>
    <lineage>
        <taxon>Eukaryota</taxon>
        <taxon>Viridiplantae</taxon>
        <taxon>Streptophyta</taxon>
        <taxon>Embryophyta</taxon>
        <taxon>Tracheophyta</taxon>
        <taxon>Spermatophyta</taxon>
        <taxon>Magnoliopsida</taxon>
        <taxon>eudicotyledons</taxon>
        <taxon>Gunneridae</taxon>
        <taxon>Pentapetalae</taxon>
        <taxon>asterids</taxon>
        <taxon>lamiids</taxon>
        <taxon>Lamiales</taxon>
        <taxon>Bignoniaceae</taxon>
        <taxon>Crescentiina</taxon>
        <taxon>Tabebuia alliance</taxon>
        <taxon>Handroanthus</taxon>
    </lineage>
</organism>
<evidence type="ECO:0000256" key="4">
    <source>
        <dbReference type="ARBA" id="ARBA00022603"/>
    </source>
</evidence>
<feature type="transmembrane region" description="Helical" evidence="10">
    <location>
        <begin position="165"/>
        <end position="193"/>
    </location>
</feature>
<evidence type="ECO:0000256" key="8">
    <source>
        <dbReference type="ARBA" id="ARBA00022989"/>
    </source>
</evidence>
<evidence type="ECO:0000256" key="5">
    <source>
        <dbReference type="ARBA" id="ARBA00022679"/>
    </source>
</evidence>
<feature type="transmembrane region" description="Helical" evidence="10">
    <location>
        <begin position="264"/>
        <end position="283"/>
    </location>
</feature>
<feature type="transmembrane region" description="Helical" evidence="10">
    <location>
        <begin position="105"/>
        <end position="122"/>
    </location>
</feature>
<dbReference type="STRING" id="429701.A0A2G9G017"/>
<dbReference type="InterPro" id="IPR007269">
    <property type="entry name" value="ICMT_MeTrfase"/>
</dbReference>
<dbReference type="Pfam" id="PF04140">
    <property type="entry name" value="ICMT"/>
    <property type="match status" value="1"/>
</dbReference>
<dbReference type="Gene3D" id="1.20.120.1630">
    <property type="match status" value="1"/>
</dbReference>
<dbReference type="PROSITE" id="PS51564">
    <property type="entry name" value="SAM_ICMT"/>
    <property type="match status" value="1"/>
</dbReference>
<keyword evidence="7 10" id="KW-0812">Transmembrane</keyword>
<keyword evidence="6 10" id="KW-0949">S-adenosyl-L-methionine</keyword>
<evidence type="ECO:0000256" key="7">
    <source>
        <dbReference type="ARBA" id="ARBA00022692"/>
    </source>
</evidence>
<feature type="transmembrane region" description="Helical" evidence="10">
    <location>
        <begin position="76"/>
        <end position="99"/>
    </location>
</feature>
<evidence type="ECO:0000256" key="3">
    <source>
        <dbReference type="ARBA" id="ARBA00012151"/>
    </source>
</evidence>
<comment type="similarity">
    <text evidence="2 10">Belongs to the class VI-like SAM-binding methyltransferase superfamily. Isoprenylcysteine carboxyl methyltransferase family.</text>
</comment>
<comment type="caution">
    <text evidence="11">The sequence shown here is derived from an EMBL/GenBank/DDBJ whole genome shotgun (WGS) entry which is preliminary data.</text>
</comment>
<evidence type="ECO:0000313" key="12">
    <source>
        <dbReference type="Proteomes" id="UP000231279"/>
    </source>
</evidence>
<evidence type="ECO:0000256" key="2">
    <source>
        <dbReference type="ARBA" id="ARBA00009140"/>
    </source>
</evidence>
<sequence length="296" mass="34415">MLSAGMSVVMYFYDELEFQLSSVVSFSSAMTSEMFSFTACRQLLQMFFAVIFFHCSEYALAIVFHGKSSVTVKSLLISNNYVLAMVGALVEYFIELYFFPGMKEHWLVSNIGLFMVVIGEIIRKLAIITAGRSFTHLIKRYHEEHHVLVTDGIYKYIRHPSYCGFLIWSVGTQIMLCNPLSTLAFAVVVWNFFKQRIPYEEFFLRQFFGSEYEEYARQTTSGIPLIKAILISRSCVSYNVFRGNLQTCSFYCMRSFHLYCSEQLLIQSCFFSVTICFILVRFFEILSRMYNFSSKL</sequence>
<dbReference type="GO" id="GO:0004671">
    <property type="term" value="F:protein C-terminal S-isoprenylcysteine carboxyl O-methyltransferase activity"/>
    <property type="evidence" value="ECO:0007669"/>
    <property type="project" value="UniProtKB-EC"/>
</dbReference>
<dbReference type="GO" id="GO:0032259">
    <property type="term" value="P:methylation"/>
    <property type="evidence" value="ECO:0007669"/>
    <property type="project" value="UniProtKB-KW"/>
</dbReference>
<keyword evidence="9 10" id="KW-0472">Membrane</keyword>
<comment type="subcellular location">
    <subcellularLocation>
        <location evidence="10">Endoplasmic reticulum membrane</location>
        <topology evidence="10">Multi-pass membrane protein</topology>
    </subcellularLocation>
    <subcellularLocation>
        <location evidence="1">Membrane</location>
        <topology evidence="1">Multi-pass membrane protein</topology>
    </subcellularLocation>
</comment>
<dbReference type="AlphaFoldDB" id="A0A2G9G017"/>
<gene>
    <name evidence="11" type="ORF">CDL12_28883</name>
</gene>
<protein>
    <recommendedName>
        <fullName evidence="3 10">Protein-S-isoprenylcysteine O-methyltransferase</fullName>
        <ecNumber evidence="3 10">2.1.1.100</ecNumber>
    </recommendedName>
</protein>
<name>A0A2G9G017_9LAMI</name>
<keyword evidence="4 10" id="KW-0489">Methyltransferase</keyword>
<evidence type="ECO:0000256" key="1">
    <source>
        <dbReference type="ARBA" id="ARBA00004141"/>
    </source>
</evidence>
<dbReference type="InterPro" id="IPR025770">
    <property type="entry name" value="PPMT_MeTrfase"/>
</dbReference>
<keyword evidence="10" id="KW-0256">Endoplasmic reticulum</keyword>
<evidence type="ECO:0000313" key="11">
    <source>
        <dbReference type="EMBL" id="PIM98630.1"/>
    </source>
</evidence>
<keyword evidence="8 10" id="KW-1133">Transmembrane helix</keyword>
<dbReference type="EC" id="2.1.1.100" evidence="3 10"/>
<accession>A0A2G9G017</accession>
<evidence type="ECO:0000256" key="9">
    <source>
        <dbReference type="ARBA" id="ARBA00023136"/>
    </source>
</evidence>
<feature type="transmembrane region" description="Helical" evidence="10">
    <location>
        <begin position="43"/>
        <end position="64"/>
    </location>
</feature>
<dbReference type="OrthoDB" id="422086at2759"/>
<comment type="catalytic activity">
    <reaction evidence="10">
        <text>[protein]-C-terminal S-[(2E,6E)-farnesyl]-L-cysteine + S-adenosyl-L-methionine = [protein]-C-terminal S-[(2E,6E)-farnesyl]-L-cysteine methyl ester + S-adenosyl-L-homocysteine</text>
        <dbReference type="Rhea" id="RHEA:21672"/>
        <dbReference type="Rhea" id="RHEA-COMP:12125"/>
        <dbReference type="Rhea" id="RHEA-COMP:12126"/>
        <dbReference type="ChEBI" id="CHEBI:57856"/>
        <dbReference type="ChEBI" id="CHEBI:59789"/>
        <dbReference type="ChEBI" id="CHEBI:90510"/>
        <dbReference type="ChEBI" id="CHEBI:90511"/>
        <dbReference type="EC" id="2.1.1.100"/>
    </reaction>
</comment>
<comment type="cofactor">
    <cofactor evidence="10">
        <name>Zn(2+)</name>
        <dbReference type="ChEBI" id="CHEBI:29105"/>
    </cofactor>
    <text evidence="10">Divalent metal cations. Probably Zn(2+).</text>
</comment>
<keyword evidence="12" id="KW-1185">Reference proteome</keyword>
<dbReference type="Proteomes" id="UP000231279">
    <property type="component" value="Unassembled WGS sequence"/>
</dbReference>
<dbReference type="EMBL" id="NKXS01008222">
    <property type="protein sequence ID" value="PIM98630.1"/>
    <property type="molecule type" value="Genomic_DNA"/>
</dbReference>
<evidence type="ECO:0000256" key="10">
    <source>
        <dbReference type="RuleBase" id="RU362022"/>
    </source>
</evidence>
<dbReference type="GO" id="GO:0005789">
    <property type="term" value="C:endoplasmic reticulum membrane"/>
    <property type="evidence" value="ECO:0007669"/>
    <property type="project" value="UniProtKB-SubCell"/>
</dbReference>
<dbReference type="PANTHER" id="PTHR12714">
    <property type="entry name" value="PROTEIN-S ISOPRENYLCYSTEINE O-METHYLTRANSFERASE"/>
    <property type="match status" value="1"/>
</dbReference>
<proteinExistence type="inferred from homology"/>
<dbReference type="PANTHER" id="PTHR12714:SF9">
    <property type="entry name" value="PROTEIN-S-ISOPRENYLCYSTEINE O-METHYLTRANSFERASE"/>
    <property type="match status" value="1"/>
</dbReference>
<reference evidence="12" key="1">
    <citation type="journal article" date="2018" name="Gigascience">
        <title>Genome assembly of the Pink Ipe (Handroanthus impetiginosus, Bignoniaceae), a highly valued, ecologically keystone Neotropical timber forest tree.</title>
        <authorList>
            <person name="Silva-Junior O.B."/>
            <person name="Grattapaglia D."/>
            <person name="Novaes E."/>
            <person name="Collevatti R.G."/>
        </authorList>
    </citation>
    <scope>NUCLEOTIDE SEQUENCE [LARGE SCALE GENOMIC DNA]</scope>
    <source>
        <strain evidence="12">cv. UFG-1</strain>
    </source>
</reference>
<evidence type="ECO:0000256" key="6">
    <source>
        <dbReference type="ARBA" id="ARBA00022691"/>
    </source>
</evidence>
<keyword evidence="5 11" id="KW-0808">Transferase</keyword>